<protein>
    <recommendedName>
        <fullName evidence="5">Thiamine diphosphokinase</fullName>
        <ecNumber evidence="5">2.7.6.2</ecNumber>
    </recommendedName>
</protein>
<evidence type="ECO:0000313" key="7">
    <source>
        <dbReference type="EMBL" id="BBA17545.1"/>
    </source>
</evidence>
<dbReference type="GO" id="GO:0009229">
    <property type="term" value="P:thiamine diphosphate biosynthetic process"/>
    <property type="evidence" value="ECO:0007669"/>
    <property type="project" value="InterPro"/>
</dbReference>
<dbReference type="GO" id="GO:0006772">
    <property type="term" value="P:thiamine metabolic process"/>
    <property type="evidence" value="ECO:0007669"/>
    <property type="project" value="UniProtKB-UniRule"/>
</dbReference>
<dbReference type="CDD" id="cd07995">
    <property type="entry name" value="TPK"/>
    <property type="match status" value="1"/>
</dbReference>
<dbReference type="PANTHER" id="PTHR41299:SF1">
    <property type="entry name" value="THIAMINE PYROPHOSPHOKINASE"/>
    <property type="match status" value="1"/>
</dbReference>
<name>A0AAD1FQS6_9FLAO</name>
<keyword evidence="3" id="KW-0418">Kinase</keyword>
<feature type="domain" description="Thiamin pyrophosphokinase thiamin-binding" evidence="6">
    <location>
        <begin position="142"/>
        <end position="209"/>
    </location>
</feature>
<dbReference type="GO" id="GO:0004788">
    <property type="term" value="F:thiamine diphosphokinase activity"/>
    <property type="evidence" value="ECO:0007669"/>
    <property type="project" value="UniProtKB-UniRule"/>
</dbReference>
<evidence type="ECO:0000313" key="8">
    <source>
        <dbReference type="Proteomes" id="UP000262607"/>
    </source>
</evidence>
<dbReference type="GO" id="GO:0005524">
    <property type="term" value="F:ATP binding"/>
    <property type="evidence" value="ECO:0007669"/>
    <property type="project" value="UniProtKB-KW"/>
</dbReference>
<gene>
    <name evidence="7" type="ORF">CPU2_023</name>
</gene>
<dbReference type="SMART" id="SM00983">
    <property type="entry name" value="TPK_B1_binding"/>
    <property type="match status" value="1"/>
</dbReference>
<evidence type="ECO:0000256" key="2">
    <source>
        <dbReference type="ARBA" id="ARBA00022741"/>
    </source>
</evidence>
<dbReference type="InterPro" id="IPR006282">
    <property type="entry name" value="Thi_PPkinase"/>
</dbReference>
<dbReference type="GO" id="GO:0016301">
    <property type="term" value="F:kinase activity"/>
    <property type="evidence" value="ECO:0007669"/>
    <property type="project" value="UniProtKB-KW"/>
</dbReference>
<organism evidence="7 8">
    <name type="scientific">Blattabacterium punctulatus CPU2</name>
    <dbReference type="NCBI Taxonomy" id="1457032"/>
    <lineage>
        <taxon>Bacteria</taxon>
        <taxon>Pseudomonadati</taxon>
        <taxon>Bacteroidota</taxon>
        <taxon>Flavobacteriia</taxon>
        <taxon>Flavobacteriales</taxon>
        <taxon>Blattabacteriaceae</taxon>
        <taxon>Blattabacterium</taxon>
    </lineage>
</organism>
<keyword evidence="4" id="KW-0067">ATP-binding</keyword>
<evidence type="ECO:0000256" key="1">
    <source>
        <dbReference type="ARBA" id="ARBA00022679"/>
    </source>
</evidence>
<keyword evidence="1 7" id="KW-0808">Transferase</keyword>
<dbReference type="AlphaFoldDB" id="A0AAD1FQS6"/>
<reference evidence="7 8" key="1">
    <citation type="submission" date="2014-06" db="EMBL/GenBank/DDBJ databases">
        <title>Genome sequence of the intracellular symbiont Blattabacterium cuenoti, strain CPU2 from the wood feeding cockroach Cryptocercus punctulatus.</title>
        <authorList>
            <person name="Kinjo Y."/>
            <person name="Ohkuma M."/>
            <person name="Tokuda G."/>
        </authorList>
    </citation>
    <scope>NUCLEOTIDE SEQUENCE [LARGE SCALE GENOMIC DNA]</scope>
    <source>
        <strain evidence="7 8">CPU2</strain>
    </source>
</reference>
<dbReference type="SUPFAM" id="SSF63862">
    <property type="entry name" value="Thiamin pyrophosphokinase, substrate-binding domain"/>
    <property type="match status" value="1"/>
</dbReference>
<dbReference type="InterPro" id="IPR053149">
    <property type="entry name" value="TPK"/>
</dbReference>
<accession>A0AAD1FQS6</accession>
<evidence type="ECO:0000256" key="3">
    <source>
        <dbReference type="ARBA" id="ARBA00022777"/>
    </source>
</evidence>
<dbReference type="EMBL" id="AP014610">
    <property type="protein sequence ID" value="BBA17545.1"/>
    <property type="molecule type" value="Genomic_DNA"/>
</dbReference>
<evidence type="ECO:0000259" key="6">
    <source>
        <dbReference type="SMART" id="SM00983"/>
    </source>
</evidence>
<dbReference type="RefSeq" id="WP_110548923.1">
    <property type="nucleotide sequence ID" value="NZ_AP014610.1"/>
</dbReference>
<dbReference type="GO" id="GO:0030975">
    <property type="term" value="F:thiamine binding"/>
    <property type="evidence" value="ECO:0007669"/>
    <property type="project" value="InterPro"/>
</dbReference>
<dbReference type="InterPro" id="IPR036371">
    <property type="entry name" value="TPK_B1-bd_sf"/>
</dbReference>
<dbReference type="PANTHER" id="PTHR41299">
    <property type="entry name" value="THIAMINE PYROPHOSPHOKINASE"/>
    <property type="match status" value="1"/>
</dbReference>
<dbReference type="InterPro" id="IPR007371">
    <property type="entry name" value="TPK_catalytic"/>
</dbReference>
<dbReference type="Gene3D" id="3.40.50.10240">
    <property type="entry name" value="Thiamin pyrophosphokinase, catalytic domain"/>
    <property type="match status" value="1"/>
</dbReference>
<dbReference type="Pfam" id="PF04265">
    <property type="entry name" value="TPK_B1_binding"/>
    <property type="match status" value="1"/>
</dbReference>
<sequence length="214" mass="25396">MDHRFQGPEVGLFLNGTPPHIYFKKHFFYKKIFAVDGAFYYLKKMGVRVDSIIGDFDSFLKKNFVRKKNKFFEIFETKDQNYSDFDKSLRIIHSKGYFNINVWGASGKEQDHFLGNLSTALKYKKKLSIIFHDNYHYYFFSDKKNFFYQKKNKKVSLFPFPKVEGLFTHGLKYPINDGLLKIGQNIGIRNESTELLQKIEISYKKGELLIFLER</sequence>
<dbReference type="InterPro" id="IPR036759">
    <property type="entry name" value="TPK_catalytic_sf"/>
</dbReference>
<dbReference type="GeneID" id="66557046"/>
<dbReference type="SUPFAM" id="SSF63999">
    <property type="entry name" value="Thiamin pyrophosphokinase, catalytic domain"/>
    <property type="match status" value="1"/>
</dbReference>
<proteinExistence type="predicted"/>
<dbReference type="InterPro" id="IPR007373">
    <property type="entry name" value="Thiamin_PyroPKinase_B1-bd"/>
</dbReference>
<dbReference type="Pfam" id="PF04263">
    <property type="entry name" value="TPK_catalytic"/>
    <property type="match status" value="1"/>
</dbReference>
<dbReference type="Proteomes" id="UP000262607">
    <property type="component" value="Chromosome"/>
</dbReference>
<keyword evidence="2" id="KW-0547">Nucleotide-binding</keyword>
<dbReference type="NCBIfam" id="TIGR01378">
    <property type="entry name" value="thi_PPkinase"/>
    <property type="match status" value="1"/>
</dbReference>
<evidence type="ECO:0000256" key="5">
    <source>
        <dbReference type="NCBIfam" id="TIGR01378"/>
    </source>
</evidence>
<dbReference type="EC" id="2.7.6.2" evidence="5"/>
<evidence type="ECO:0000256" key="4">
    <source>
        <dbReference type="ARBA" id="ARBA00022840"/>
    </source>
</evidence>